<dbReference type="SUPFAM" id="SSF49899">
    <property type="entry name" value="Concanavalin A-like lectins/glucanases"/>
    <property type="match status" value="1"/>
</dbReference>
<keyword evidence="2" id="KW-1185">Reference proteome</keyword>
<sequence>MYFICNIYSSLFQDTSVLFWQCECPFNYRGASCQLYFYINKPYFIGASYLGLDVGNMSLRTGVQVYVQFTSQEENGLVAYSEGPGEAFFMLLLRNSLLQFVFSCGLNTVSFLQGNEKLTRNCLTDVSVR</sequence>
<reference evidence="1 2" key="1">
    <citation type="submission" date="2019-05" db="EMBL/GenBank/DDBJ databases">
        <title>Another draft genome of Portunus trituberculatus and its Hox gene families provides insights of decapod evolution.</title>
        <authorList>
            <person name="Jeong J.-H."/>
            <person name="Song I."/>
            <person name="Kim S."/>
            <person name="Choi T."/>
            <person name="Kim D."/>
            <person name="Ryu S."/>
            <person name="Kim W."/>
        </authorList>
    </citation>
    <scope>NUCLEOTIDE SEQUENCE [LARGE SCALE GENOMIC DNA]</scope>
    <source>
        <tissue evidence="1">Muscle</tissue>
    </source>
</reference>
<evidence type="ECO:0000313" key="2">
    <source>
        <dbReference type="Proteomes" id="UP000324222"/>
    </source>
</evidence>
<comment type="caution">
    <text evidence="1">The sequence shown here is derived from an EMBL/GenBank/DDBJ whole genome shotgun (WGS) entry which is preliminary data.</text>
</comment>
<protein>
    <submittedName>
        <fullName evidence="1">Protein eyes shut</fullName>
    </submittedName>
</protein>
<proteinExistence type="predicted"/>
<dbReference type="AlphaFoldDB" id="A0A5B7J6C3"/>
<evidence type="ECO:0000313" key="1">
    <source>
        <dbReference type="EMBL" id="MPC89506.1"/>
    </source>
</evidence>
<dbReference type="Proteomes" id="UP000324222">
    <property type="component" value="Unassembled WGS sequence"/>
</dbReference>
<organism evidence="1 2">
    <name type="scientific">Portunus trituberculatus</name>
    <name type="common">Swimming crab</name>
    <name type="synonym">Neptunus trituberculatus</name>
    <dbReference type="NCBI Taxonomy" id="210409"/>
    <lineage>
        <taxon>Eukaryota</taxon>
        <taxon>Metazoa</taxon>
        <taxon>Ecdysozoa</taxon>
        <taxon>Arthropoda</taxon>
        <taxon>Crustacea</taxon>
        <taxon>Multicrustacea</taxon>
        <taxon>Malacostraca</taxon>
        <taxon>Eumalacostraca</taxon>
        <taxon>Eucarida</taxon>
        <taxon>Decapoda</taxon>
        <taxon>Pleocyemata</taxon>
        <taxon>Brachyura</taxon>
        <taxon>Eubrachyura</taxon>
        <taxon>Portunoidea</taxon>
        <taxon>Portunidae</taxon>
        <taxon>Portuninae</taxon>
        <taxon>Portunus</taxon>
    </lineage>
</organism>
<dbReference type="InterPro" id="IPR013320">
    <property type="entry name" value="ConA-like_dom_sf"/>
</dbReference>
<dbReference type="OrthoDB" id="283575at2759"/>
<dbReference type="EMBL" id="VSRR010081245">
    <property type="protein sequence ID" value="MPC89506.1"/>
    <property type="molecule type" value="Genomic_DNA"/>
</dbReference>
<name>A0A5B7J6C3_PORTR</name>
<dbReference type="Gene3D" id="2.60.120.200">
    <property type="match status" value="1"/>
</dbReference>
<gene>
    <name evidence="1" type="primary">eys_0</name>
    <name evidence="1" type="ORF">E2C01_084457</name>
</gene>
<accession>A0A5B7J6C3</accession>